<dbReference type="Pfam" id="PF01535">
    <property type="entry name" value="PPR"/>
    <property type="match status" value="3"/>
</dbReference>
<dbReference type="GO" id="GO:0010019">
    <property type="term" value="P:chloroplast-nucleus signaling pathway"/>
    <property type="evidence" value="ECO:0007669"/>
    <property type="project" value="TreeGrafter"/>
</dbReference>
<evidence type="ECO:0000313" key="6">
    <source>
        <dbReference type="Proteomes" id="UP000652761"/>
    </source>
</evidence>
<dbReference type="InterPro" id="IPR011990">
    <property type="entry name" value="TPR-like_helical_dom_sf"/>
</dbReference>
<feature type="repeat" description="PPR" evidence="3">
    <location>
        <begin position="305"/>
        <end position="339"/>
    </location>
</feature>
<dbReference type="Proteomes" id="UP000652761">
    <property type="component" value="Unassembled WGS sequence"/>
</dbReference>
<evidence type="ECO:0000256" key="4">
    <source>
        <dbReference type="SAM" id="MobiDB-lite"/>
    </source>
</evidence>
<dbReference type="PANTHER" id="PTHR47936">
    <property type="entry name" value="PPR_LONG DOMAIN-CONTAINING PROTEIN"/>
    <property type="match status" value="1"/>
</dbReference>
<evidence type="ECO:0000256" key="3">
    <source>
        <dbReference type="PROSITE-ProRule" id="PRU00708"/>
    </source>
</evidence>
<protein>
    <recommendedName>
        <fullName evidence="7">Pentatricopeptide repeat-containing protein</fullName>
    </recommendedName>
</protein>
<dbReference type="Pfam" id="PF13041">
    <property type="entry name" value="PPR_2"/>
    <property type="match status" value="1"/>
</dbReference>
<dbReference type="GO" id="GO:0009507">
    <property type="term" value="C:chloroplast"/>
    <property type="evidence" value="ECO:0007669"/>
    <property type="project" value="TreeGrafter"/>
</dbReference>
<proteinExistence type="inferred from homology"/>
<comment type="similarity">
    <text evidence="1">Belongs to the PPR family. P subfamily.</text>
</comment>
<keyword evidence="6" id="KW-1185">Reference proteome</keyword>
<dbReference type="GO" id="GO:0031930">
    <property type="term" value="P:mitochondria-nucleus signaling pathway"/>
    <property type="evidence" value="ECO:0007669"/>
    <property type="project" value="TreeGrafter"/>
</dbReference>
<dbReference type="Gene3D" id="1.25.40.10">
    <property type="entry name" value="Tetratricopeptide repeat domain"/>
    <property type="match status" value="4"/>
</dbReference>
<dbReference type="NCBIfam" id="TIGR00756">
    <property type="entry name" value="PPR"/>
    <property type="match status" value="2"/>
</dbReference>
<evidence type="ECO:0000256" key="2">
    <source>
        <dbReference type="ARBA" id="ARBA00022737"/>
    </source>
</evidence>
<gene>
    <name evidence="5" type="ORF">Taro_040202</name>
</gene>
<feature type="repeat" description="PPR" evidence="3">
    <location>
        <begin position="501"/>
        <end position="535"/>
    </location>
</feature>
<keyword evidence="2" id="KW-0677">Repeat</keyword>
<reference evidence="5" key="1">
    <citation type="submission" date="2017-07" db="EMBL/GenBank/DDBJ databases">
        <title>Taro Niue Genome Assembly and Annotation.</title>
        <authorList>
            <person name="Atibalentja N."/>
            <person name="Keating K."/>
            <person name="Fields C.J."/>
        </authorList>
    </citation>
    <scope>NUCLEOTIDE SEQUENCE</scope>
    <source>
        <strain evidence="5">Niue_2</strain>
        <tissue evidence="5">Leaf</tissue>
    </source>
</reference>
<evidence type="ECO:0000313" key="5">
    <source>
        <dbReference type="EMBL" id="MQM07363.1"/>
    </source>
</evidence>
<feature type="repeat" description="PPR" evidence="3">
    <location>
        <begin position="564"/>
        <end position="598"/>
    </location>
</feature>
<dbReference type="InterPro" id="IPR002885">
    <property type="entry name" value="PPR_rpt"/>
</dbReference>
<feature type="region of interest" description="Disordered" evidence="4">
    <location>
        <begin position="128"/>
        <end position="149"/>
    </location>
</feature>
<dbReference type="PROSITE" id="PS51375">
    <property type="entry name" value="PPR"/>
    <property type="match status" value="3"/>
</dbReference>
<dbReference type="Pfam" id="PF13812">
    <property type="entry name" value="PPR_3"/>
    <property type="match status" value="1"/>
</dbReference>
<dbReference type="EMBL" id="NMUH01003854">
    <property type="protein sequence ID" value="MQM07363.1"/>
    <property type="molecule type" value="Genomic_DNA"/>
</dbReference>
<organism evidence="5 6">
    <name type="scientific">Colocasia esculenta</name>
    <name type="common">Wild taro</name>
    <name type="synonym">Arum esculentum</name>
    <dbReference type="NCBI Taxonomy" id="4460"/>
    <lineage>
        <taxon>Eukaryota</taxon>
        <taxon>Viridiplantae</taxon>
        <taxon>Streptophyta</taxon>
        <taxon>Embryophyta</taxon>
        <taxon>Tracheophyta</taxon>
        <taxon>Spermatophyta</taxon>
        <taxon>Magnoliopsida</taxon>
        <taxon>Liliopsida</taxon>
        <taxon>Araceae</taxon>
        <taxon>Aroideae</taxon>
        <taxon>Colocasieae</taxon>
        <taxon>Colocasia</taxon>
    </lineage>
</organism>
<feature type="region of interest" description="Disordered" evidence="4">
    <location>
        <begin position="1"/>
        <end position="37"/>
    </location>
</feature>
<name>A0A843W8C5_COLES</name>
<evidence type="ECO:0000256" key="1">
    <source>
        <dbReference type="ARBA" id="ARBA00007626"/>
    </source>
</evidence>
<dbReference type="OrthoDB" id="185373at2759"/>
<evidence type="ECO:0008006" key="7">
    <source>
        <dbReference type="Google" id="ProtNLM"/>
    </source>
</evidence>
<dbReference type="PANTHER" id="PTHR47936:SF1">
    <property type="entry name" value="PENTATRICOPEPTIDE REPEAT-CONTAINING PROTEIN GUN1, CHLOROPLASTIC"/>
    <property type="match status" value="1"/>
</dbReference>
<dbReference type="AlphaFoldDB" id="A0A843W8C5"/>
<comment type="caution">
    <text evidence="5">The sequence shown here is derived from an EMBL/GenBank/DDBJ whole genome shotgun (WGS) entry which is preliminary data.</text>
</comment>
<accession>A0A843W8C5</accession>
<sequence length="765" mass="85843">MTRMSPKGPRSCGGRSHRIPKQLPGFAGMAGSRIPRSSHAPEQCLSAVGIRKEIPVLNAASVLASTPVGTGVAAVWLHLLAEMWALHVCRGNVVHRQSVVRRNGVKCHGFFTKHREEESCHVVGLEGAGGSSPELQRKAQSRNAGRKNGRKMWNRLMAAKRDVDGVVPAFSSVKGEKFKLVQENDDMKAYLSAIGPQTTVEHCNSILKLLAQSSDKKVLNFLEWMRNNGKLKQNAIAYTIALQALIRKDDWFTVETLLQEMASLGKGIQPNIATFSMLMILYQKGGKLNEAEFTFNKMRSCKIRCLAAYSAMITIYTRNGLYDKAEGIIGIMDEDEVQPNLENWLVRINAYSQQGYGKVSNTDAVGHLFQSLQGLGLKPDETTYRSMIESFGRADNYKETTRQGMGMTMAYERASLLDDALEDLYLKLRASGITLDMVAYSIVVRMDMLRIYQRCGMLERLADVYYRILKSELTWDEAMYNCFLQKARNLLSMARKQGLADVRSYNTIIAAYGHTKDFGNMQSIVQQMQNAGYPVSLEAYNCMLDAYGKDDQLQEFNNVLKKMKQANYNTLIKVYGIAGMVEEAVDVVKEMRAKGIQPDRVTYINLISALQRNEQFLEAVKCISGIKNLVVAFVVFGFHCRGAAYCWVFIDHDFWKITDVVTQTLPPPEYLGLRQEFYQTPPPQQERLPPGRGTRRRRYHRNLAGKGRPFARWGGFGHLLGPNTVTAEPSADSSFTIRKPSPSSPFRAAPQPFCLAGILLSRLLH</sequence>